<sequence>MVKPELKGEKPILLPSESEDSIDAHDQNVELVVCDKEDGAVTVTFDETRARKGPRVCVFVGLFVFVLVVGFLAVYLIGRTHGKDRNHGLPTNMKDDIARVPTLEPELGNLSKYWQEHSWETRDELFQLGDAIGSNDIIGLRPIYRKDLPKEYIAYWEVKMNGKTGEKYLIISAAKETGDHRLVQEGALPSPIDIMTDYARLRSHSCHRVYRLTPDGLMTCEDNNLKRTVAATRDVETNAEFQQRQWKKLDRQVKKALPRFKKAWRDLARRVTKLPEWRRFKWLSMKSGKMPTEKSSKHDSSSRHEHDDDYDDNYVTEEDDEMEAELAVRPGEVLKVPLIGKSCQVRIKFSGFGQIKRHGRKRKTWLNRWQKRLCRVLSDPCEGSDMTRVKWRYIKNTKMGDRYIGLQIVSSSQYVRKQLQGQEIRFRIEVEMNNRKTLVVNYGIMLRHSRRGRSVEGGDVNHYSIPHRHLFPDYKQHQHGLCMTGSGAVAWGMVLGYMDNLAYRVPESGYPKNILGLFPGTSPAPMTTTKYAQSAIENLFEKLESRCSLEDKAALTSPAKMERIGKWLNHTVLQLIIENDSLNKETATARAVQLLQKRVPVIISKERGDSLYHHYSVATRLRQRIHRYRNCKVTCSSWRTLVENEAYVHLGVGKYGNKWENIDTHFMAAILKK</sequence>
<organism evidence="3 4">
    <name type="scientific">Actinia tenebrosa</name>
    <name type="common">Australian red waratah sea anemone</name>
    <dbReference type="NCBI Taxonomy" id="6105"/>
    <lineage>
        <taxon>Eukaryota</taxon>
        <taxon>Metazoa</taxon>
        <taxon>Cnidaria</taxon>
        <taxon>Anthozoa</taxon>
        <taxon>Hexacorallia</taxon>
        <taxon>Actiniaria</taxon>
        <taxon>Actiniidae</taxon>
        <taxon>Actinia</taxon>
    </lineage>
</organism>
<reference evidence="4" key="1">
    <citation type="submission" date="2025-08" db="UniProtKB">
        <authorList>
            <consortium name="RefSeq"/>
        </authorList>
    </citation>
    <scope>IDENTIFICATION</scope>
    <source>
        <tissue evidence="4">Tentacle</tissue>
    </source>
</reference>
<dbReference type="InParanoid" id="A0A6P8IZH8"/>
<dbReference type="Proteomes" id="UP000515163">
    <property type="component" value="Unplaced"/>
</dbReference>
<feature type="region of interest" description="Disordered" evidence="1">
    <location>
        <begin position="288"/>
        <end position="313"/>
    </location>
</feature>
<accession>A0A6P8IZH8</accession>
<dbReference type="AlphaFoldDB" id="A0A6P8IZH8"/>
<feature type="transmembrane region" description="Helical" evidence="2">
    <location>
        <begin position="56"/>
        <end position="77"/>
    </location>
</feature>
<protein>
    <submittedName>
        <fullName evidence="4">Uncharacterized protein LOC116306677 isoform X1</fullName>
    </submittedName>
</protein>
<dbReference type="GeneID" id="116306677"/>
<evidence type="ECO:0000313" key="3">
    <source>
        <dbReference type="Proteomes" id="UP000515163"/>
    </source>
</evidence>
<proteinExistence type="predicted"/>
<feature type="compositionally biased region" description="Basic and acidic residues" evidence="1">
    <location>
        <begin position="291"/>
        <end position="307"/>
    </location>
</feature>
<evidence type="ECO:0000256" key="2">
    <source>
        <dbReference type="SAM" id="Phobius"/>
    </source>
</evidence>
<keyword evidence="3" id="KW-1185">Reference proteome</keyword>
<name>A0A6P8IZH8_ACTTE</name>
<gene>
    <name evidence="4" type="primary">LOC116306677</name>
</gene>
<dbReference type="OrthoDB" id="5962129at2759"/>
<dbReference type="RefSeq" id="XP_031572619.1">
    <property type="nucleotide sequence ID" value="XM_031716759.1"/>
</dbReference>
<evidence type="ECO:0000313" key="4">
    <source>
        <dbReference type="RefSeq" id="XP_031572619.1"/>
    </source>
</evidence>
<evidence type="ECO:0000256" key="1">
    <source>
        <dbReference type="SAM" id="MobiDB-lite"/>
    </source>
</evidence>
<keyword evidence="2" id="KW-0472">Membrane</keyword>
<dbReference type="KEGG" id="aten:116306677"/>
<keyword evidence="2" id="KW-0812">Transmembrane</keyword>
<keyword evidence="2" id="KW-1133">Transmembrane helix</keyword>